<evidence type="ECO:0000256" key="2">
    <source>
        <dbReference type="SAM" id="SignalP"/>
    </source>
</evidence>
<organism evidence="4 5">
    <name type="scientific">Pseudoalteromonas tunicata D2</name>
    <dbReference type="NCBI Taxonomy" id="87626"/>
    <lineage>
        <taxon>Bacteria</taxon>
        <taxon>Pseudomonadati</taxon>
        <taxon>Pseudomonadota</taxon>
        <taxon>Gammaproteobacteria</taxon>
        <taxon>Alteromonadales</taxon>
        <taxon>Pseudoalteromonadaceae</taxon>
        <taxon>Pseudoalteromonas</taxon>
    </lineage>
</organism>
<protein>
    <submittedName>
        <fullName evidence="4">Putative outer membrane protein</fullName>
    </submittedName>
</protein>
<name>A4C891_9GAMM</name>
<evidence type="ECO:0000313" key="5">
    <source>
        <dbReference type="Proteomes" id="UP000006201"/>
    </source>
</evidence>
<dbReference type="InterPro" id="IPR027385">
    <property type="entry name" value="Beta-barrel_OMP"/>
</dbReference>
<keyword evidence="1 2" id="KW-0732">Signal</keyword>
<dbReference type="InterPro" id="IPR011250">
    <property type="entry name" value="OMP/PagP_B-barrel"/>
</dbReference>
<dbReference type="STRING" id="87626.PTD2_07179"/>
<dbReference type="HOGENOM" id="CLU_1569377_0_0_6"/>
<feature type="signal peptide" evidence="2">
    <location>
        <begin position="1"/>
        <end position="18"/>
    </location>
</feature>
<dbReference type="OrthoDB" id="9782229at2"/>
<feature type="domain" description="Outer membrane protein beta-barrel" evidence="3">
    <location>
        <begin position="10"/>
        <end position="156"/>
    </location>
</feature>
<feature type="chain" id="PRO_5002667018" evidence="2">
    <location>
        <begin position="19"/>
        <end position="170"/>
    </location>
</feature>
<dbReference type="Gene3D" id="2.40.160.20">
    <property type="match status" value="1"/>
</dbReference>
<evidence type="ECO:0000313" key="4">
    <source>
        <dbReference type="EMBL" id="EAR28806.1"/>
    </source>
</evidence>
<dbReference type="RefSeq" id="WP_009838068.1">
    <property type="nucleotide sequence ID" value="NZ_AAOH01000003.1"/>
</dbReference>
<dbReference type="EMBL" id="AAOH01000003">
    <property type="protein sequence ID" value="EAR28806.1"/>
    <property type="molecule type" value="Genomic_DNA"/>
</dbReference>
<comment type="caution">
    <text evidence="4">The sequence shown here is derived from an EMBL/GenBank/DDBJ whole genome shotgun (WGS) entry which is preliminary data.</text>
</comment>
<dbReference type="Pfam" id="PF13505">
    <property type="entry name" value="OMP_b-brl"/>
    <property type="match status" value="1"/>
</dbReference>
<reference evidence="4 5" key="1">
    <citation type="submission" date="2006-02" db="EMBL/GenBank/DDBJ databases">
        <authorList>
            <person name="Moran M.A."/>
            <person name="Kjelleberg S."/>
            <person name="Egan S."/>
            <person name="Saunders N."/>
            <person name="Thomas T."/>
            <person name="Ferriera S."/>
            <person name="Johnson J."/>
            <person name="Kravitz S."/>
            <person name="Halpern A."/>
            <person name="Remington K."/>
            <person name="Beeson K."/>
            <person name="Tran B."/>
            <person name="Rogers Y.-H."/>
            <person name="Friedman R."/>
            <person name="Venter J.C."/>
        </authorList>
    </citation>
    <scope>NUCLEOTIDE SEQUENCE [LARGE SCALE GENOMIC DNA]</scope>
    <source>
        <strain evidence="4 5">D2</strain>
    </source>
</reference>
<dbReference type="Proteomes" id="UP000006201">
    <property type="component" value="Unassembled WGS sequence"/>
</dbReference>
<accession>A4C891</accession>
<evidence type="ECO:0000259" key="3">
    <source>
        <dbReference type="Pfam" id="PF13505"/>
    </source>
</evidence>
<proteinExistence type="predicted"/>
<dbReference type="SUPFAM" id="SSF56925">
    <property type="entry name" value="OMPA-like"/>
    <property type="match status" value="1"/>
</dbReference>
<dbReference type="AlphaFoldDB" id="A4C891"/>
<evidence type="ECO:0000256" key="1">
    <source>
        <dbReference type="ARBA" id="ARBA00022729"/>
    </source>
</evidence>
<gene>
    <name evidence="4" type="ORF">PTD2_07179</name>
</gene>
<sequence>MRAIIFSILVLFSVNAHSNDFQFGASTILSDYDAEYEGSYKINVAYLFDDNFSVEASYIKLGTNSDGDGNEEFDAKGIAIMGIYKYPINDFALYAKLGALKWKEEGFYNIWWETELPKRKVPAKDNGTDAIYGVGISYSLTNNIAVKFEIDETDFNAGTLLIGLGFDISF</sequence>
<keyword evidence="5" id="KW-1185">Reference proteome</keyword>